<dbReference type="STRING" id="1856405.BFC17_01850"/>
<proteinExistence type="predicted"/>
<dbReference type="EMBL" id="MJIC01000015">
    <property type="protein sequence ID" value="OFI33042.1"/>
    <property type="molecule type" value="Genomic_DNA"/>
</dbReference>
<evidence type="ECO:0000256" key="8">
    <source>
        <dbReference type="ARBA" id="ARBA00023133"/>
    </source>
</evidence>
<comment type="pathway">
    <text evidence="11">Porphyrin-containing compound metabolism.</text>
</comment>
<keyword evidence="10" id="KW-1015">Disulfide bond</keyword>
<dbReference type="PANTHER" id="PTHR35457:SF1">
    <property type="entry name" value="HEME A SYNTHASE"/>
    <property type="match status" value="1"/>
</dbReference>
<dbReference type="OrthoDB" id="1447144at2"/>
<sequence>MRKLVGFSILLAVVVIVLGAYTRLTDAGLGCPDWPGCYGHLTVPQSETLINAANEAYPERPVETHKAWNEMIHRYFAGTLGLCILAIAIWSLVKRSPQVPLKLPLLLLVLVTFQALLGMWTVTLNLLPVVVMGHLLGGFSVLTCLFLLYLRLCRYRLGFVDMRIKRYAAFAVLGIVVLVGQIALGGWTSANYAALACTEFPLCEGDWLARVDIAGAYSVPEADNYEYGAHDYGERMTMHIAHRLGAVITFLYLGWLAISLYRHSASQHLRSAAVVLAITLLAQVGLGVSNVVFSLPLQVAVLHNAVAACLLLVLVLITYTLYRKV</sequence>
<accession>A0A1E8FAT4</accession>
<feature type="transmembrane region" description="Helical" evidence="12">
    <location>
        <begin position="164"/>
        <end position="184"/>
    </location>
</feature>
<evidence type="ECO:0000256" key="2">
    <source>
        <dbReference type="ARBA" id="ARBA00022475"/>
    </source>
</evidence>
<dbReference type="RefSeq" id="WP_070177419.1">
    <property type="nucleotide sequence ID" value="NZ_BMJR01000002.1"/>
</dbReference>
<dbReference type="InterPro" id="IPR050450">
    <property type="entry name" value="COX15/CtaA_HemeA_synthase"/>
</dbReference>
<keyword evidence="3 12" id="KW-0812">Transmembrane</keyword>
<dbReference type="Proteomes" id="UP000176037">
    <property type="component" value="Unassembled WGS sequence"/>
</dbReference>
<name>A0A1E8FAT4_9ALTE</name>
<keyword evidence="7" id="KW-0408">Iron</keyword>
<keyword evidence="2" id="KW-1003">Cell membrane</keyword>
<reference evidence="13 14" key="1">
    <citation type="submission" date="2016-09" db="EMBL/GenBank/DDBJ databases">
        <title>Alteromonas lipolytica, a new species isolated from sea water.</title>
        <authorList>
            <person name="Wu Y.-H."/>
            <person name="Cheng H."/>
            <person name="Xu X.-W."/>
        </authorList>
    </citation>
    <scope>NUCLEOTIDE SEQUENCE [LARGE SCALE GENOMIC DNA]</scope>
    <source>
        <strain evidence="13 14">JW12</strain>
    </source>
</reference>
<evidence type="ECO:0000256" key="11">
    <source>
        <dbReference type="ARBA" id="ARBA00023444"/>
    </source>
</evidence>
<feature type="transmembrane region" description="Helical" evidence="12">
    <location>
        <begin position="301"/>
        <end position="322"/>
    </location>
</feature>
<dbReference type="Pfam" id="PF02628">
    <property type="entry name" value="COX15-CtaA"/>
    <property type="match status" value="1"/>
</dbReference>
<evidence type="ECO:0000256" key="7">
    <source>
        <dbReference type="ARBA" id="ARBA00023004"/>
    </source>
</evidence>
<feature type="transmembrane region" description="Helical" evidence="12">
    <location>
        <begin position="273"/>
        <end position="295"/>
    </location>
</feature>
<dbReference type="GO" id="GO:0046872">
    <property type="term" value="F:metal ion binding"/>
    <property type="evidence" value="ECO:0007669"/>
    <property type="project" value="UniProtKB-KW"/>
</dbReference>
<organism evidence="13 14">
    <name type="scientific">Alteromonas lipolytica</name>
    <dbReference type="NCBI Taxonomy" id="1856405"/>
    <lineage>
        <taxon>Bacteria</taxon>
        <taxon>Pseudomonadati</taxon>
        <taxon>Pseudomonadota</taxon>
        <taxon>Gammaproteobacteria</taxon>
        <taxon>Alteromonadales</taxon>
        <taxon>Alteromonadaceae</taxon>
        <taxon>Alteromonas/Salinimonas group</taxon>
        <taxon>Alteromonas</taxon>
    </lineage>
</organism>
<keyword evidence="4" id="KW-0479">Metal-binding</keyword>
<evidence type="ECO:0000256" key="12">
    <source>
        <dbReference type="SAM" id="Phobius"/>
    </source>
</evidence>
<keyword evidence="8" id="KW-0350">Heme biosynthesis</keyword>
<dbReference type="InterPro" id="IPR003780">
    <property type="entry name" value="COX15/CtaA_fam"/>
</dbReference>
<evidence type="ECO:0000313" key="14">
    <source>
        <dbReference type="Proteomes" id="UP000176037"/>
    </source>
</evidence>
<feature type="transmembrane region" description="Helical" evidence="12">
    <location>
        <begin position="129"/>
        <end position="152"/>
    </location>
</feature>
<evidence type="ECO:0000256" key="9">
    <source>
        <dbReference type="ARBA" id="ARBA00023136"/>
    </source>
</evidence>
<dbReference type="GO" id="GO:0016491">
    <property type="term" value="F:oxidoreductase activity"/>
    <property type="evidence" value="ECO:0007669"/>
    <property type="project" value="UniProtKB-KW"/>
</dbReference>
<evidence type="ECO:0000256" key="10">
    <source>
        <dbReference type="ARBA" id="ARBA00023157"/>
    </source>
</evidence>
<dbReference type="PANTHER" id="PTHR35457">
    <property type="entry name" value="HEME A SYNTHASE"/>
    <property type="match status" value="1"/>
</dbReference>
<dbReference type="GO" id="GO:0016020">
    <property type="term" value="C:membrane"/>
    <property type="evidence" value="ECO:0007669"/>
    <property type="project" value="UniProtKB-SubCell"/>
</dbReference>
<evidence type="ECO:0000256" key="1">
    <source>
        <dbReference type="ARBA" id="ARBA00004141"/>
    </source>
</evidence>
<dbReference type="GO" id="GO:0006784">
    <property type="term" value="P:heme A biosynthetic process"/>
    <property type="evidence" value="ECO:0007669"/>
    <property type="project" value="InterPro"/>
</dbReference>
<evidence type="ECO:0000313" key="13">
    <source>
        <dbReference type="EMBL" id="OFI33042.1"/>
    </source>
</evidence>
<dbReference type="AlphaFoldDB" id="A0A1E8FAT4"/>
<protein>
    <submittedName>
        <fullName evidence="13">Cytochrome B</fullName>
    </submittedName>
</protein>
<gene>
    <name evidence="13" type="ORF">BFC17_01850</name>
</gene>
<feature type="transmembrane region" description="Helical" evidence="12">
    <location>
        <begin position="75"/>
        <end position="93"/>
    </location>
</feature>
<evidence type="ECO:0000256" key="4">
    <source>
        <dbReference type="ARBA" id="ARBA00022723"/>
    </source>
</evidence>
<evidence type="ECO:0000256" key="3">
    <source>
        <dbReference type="ARBA" id="ARBA00022692"/>
    </source>
</evidence>
<keyword evidence="6" id="KW-0560">Oxidoreductase</keyword>
<evidence type="ECO:0000256" key="5">
    <source>
        <dbReference type="ARBA" id="ARBA00022989"/>
    </source>
</evidence>
<comment type="subcellular location">
    <subcellularLocation>
        <location evidence="1">Membrane</location>
        <topology evidence="1">Multi-pass membrane protein</topology>
    </subcellularLocation>
</comment>
<keyword evidence="14" id="KW-1185">Reference proteome</keyword>
<feature type="transmembrane region" description="Helical" evidence="12">
    <location>
        <begin position="105"/>
        <end position="123"/>
    </location>
</feature>
<feature type="transmembrane region" description="Helical" evidence="12">
    <location>
        <begin position="240"/>
        <end position="261"/>
    </location>
</feature>
<comment type="caution">
    <text evidence="13">The sequence shown here is derived from an EMBL/GenBank/DDBJ whole genome shotgun (WGS) entry which is preliminary data.</text>
</comment>
<evidence type="ECO:0000256" key="6">
    <source>
        <dbReference type="ARBA" id="ARBA00023002"/>
    </source>
</evidence>
<keyword evidence="5 12" id="KW-1133">Transmembrane helix</keyword>
<keyword evidence="9 12" id="KW-0472">Membrane</keyword>